<dbReference type="InterPro" id="IPR015424">
    <property type="entry name" value="PyrdxlP-dep_Trfase"/>
</dbReference>
<evidence type="ECO:0000313" key="1">
    <source>
        <dbReference type="EMBL" id="UJG41574.1"/>
    </source>
</evidence>
<sequence>MISLKYLENNNIETRPIMAGDIIEHPAMHYYNWKQVRTLENSSKIIKNVFFVGNHSSIKQKEREYIMDVMKSFLEKNT</sequence>
<name>A0A9Y1BM79_9ARCH</name>
<dbReference type="Gene3D" id="3.90.1150.10">
    <property type="entry name" value="Aspartate Aminotransferase, domain 1"/>
    <property type="match status" value="1"/>
</dbReference>
<dbReference type="InterPro" id="IPR015422">
    <property type="entry name" value="PyrdxlP-dep_Trfase_small"/>
</dbReference>
<dbReference type="EMBL" id="CP084166">
    <property type="protein sequence ID" value="UJG41574.1"/>
    <property type="molecule type" value="Genomic_DNA"/>
</dbReference>
<dbReference type="SUPFAM" id="SSF53383">
    <property type="entry name" value="PLP-dependent transferases"/>
    <property type="match status" value="1"/>
</dbReference>
<dbReference type="Proteomes" id="UP001201020">
    <property type="component" value="Chromosome"/>
</dbReference>
<gene>
    <name evidence="1" type="ORF">K9W45_03690</name>
</gene>
<protein>
    <submittedName>
        <fullName evidence="1">Uncharacterized protein</fullName>
    </submittedName>
</protein>
<accession>A0A9Y1BM79</accession>
<proteinExistence type="predicted"/>
<organism evidence="1">
    <name type="scientific">Candidatus Heimdallarchaeum aukensis</name>
    <dbReference type="NCBI Taxonomy" id="2876573"/>
    <lineage>
        <taxon>Archaea</taxon>
        <taxon>Promethearchaeati</taxon>
        <taxon>Candidatus Heimdallarchaeota</taxon>
        <taxon>Candidatus Heimdallarchaeia (ex Rinke et al. 2021) (nom. nud.)</taxon>
        <taxon>Candidatus Heimdallarchaeales</taxon>
        <taxon>Candidatus Heimdallarchaeaceae</taxon>
        <taxon>Candidatus Heimdallarchaeum</taxon>
    </lineage>
</organism>
<reference evidence="1" key="1">
    <citation type="journal article" date="2022" name="Nat. Microbiol.">
        <title>Unique mobile elements and scalable gene flow at the prokaryote-eukaryote boundary revealed by circularized Asgard archaea genomes.</title>
        <authorList>
            <person name="Wu F."/>
            <person name="Speth D.R."/>
            <person name="Philosof A."/>
            <person name="Cremiere A."/>
            <person name="Narayanan A."/>
            <person name="Barco R.A."/>
            <person name="Connon S.A."/>
            <person name="Amend J.P."/>
            <person name="Antoshechkin I.A."/>
            <person name="Orphan V.J."/>
        </authorList>
    </citation>
    <scope>NUCLEOTIDE SEQUENCE</scope>
    <source>
        <strain evidence="1">PM71</strain>
    </source>
</reference>
<dbReference type="AlphaFoldDB" id="A0A9Y1BM79"/>